<evidence type="ECO:0000259" key="2">
    <source>
        <dbReference type="Pfam" id="PF13472"/>
    </source>
</evidence>
<feature type="domain" description="SGNH hydrolase-type esterase" evidence="2">
    <location>
        <begin position="52"/>
        <end position="212"/>
    </location>
</feature>
<dbReference type="Pfam" id="PF13472">
    <property type="entry name" value="Lipase_GDSL_2"/>
    <property type="match status" value="1"/>
</dbReference>
<protein>
    <submittedName>
        <fullName evidence="3">Acyl-CoA thioesterase-1</fullName>
        <ecNumber evidence="3">3.1.1.5</ecNumber>
        <ecNumber evidence="3">3.1.2.-</ecNumber>
    </submittedName>
</protein>
<feature type="region of interest" description="Disordered" evidence="1">
    <location>
        <begin position="19"/>
        <end position="43"/>
    </location>
</feature>
<dbReference type="Proteomes" id="UP000584867">
    <property type="component" value="Unassembled WGS sequence"/>
</dbReference>
<dbReference type="InterPro" id="IPR051532">
    <property type="entry name" value="Ester_Hydrolysis_Enzymes"/>
</dbReference>
<evidence type="ECO:0000313" key="3">
    <source>
        <dbReference type="EMBL" id="MBB5061951.1"/>
    </source>
</evidence>
<dbReference type="PANTHER" id="PTHR30383">
    <property type="entry name" value="THIOESTERASE 1/PROTEASE 1/LYSOPHOSPHOLIPASE L1"/>
    <property type="match status" value="1"/>
</dbReference>
<dbReference type="InterPro" id="IPR013830">
    <property type="entry name" value="SGNH_hydro"/>
</dbReference>
<dbReference type="RefSeq" id="WP_184252473.1">
    <property type="nucleotide sequence ID" value="NZ_JACHIO010000001.1"/>
</dbReference>
<evidence type="ECO:0000313" key="4">
    <source>
        <dbReference type="Proteomes" id="UP000584867"/>
    </source>
</evidence>
<reference evidence="3 4" key="1">
    <citation type="submission" date="2020-08" db="EMBL/GenBank/DDBJ databases">
        <title>Genomic Encyclopedia of Type Strains, Phase IV (KMG-V): Genome sequencing to study the core and pangenomes of soil and plant-associated prokaryotes.</title>
        <authorList>
            <person name="Whitman W."/>
        </authorList>
    </citation>
    <scope>NUCLEOTIDE SEQUENCE [LARGE SCALE GENOMIC DNA]</scope>
    <source>
        <strain evidence="3 4">X5P3</strain>
    </source>
</reference>
<dbReference type="SUPFAM" id="SSF52266">
    <property type="entry name" value="SGNH hydrolase"/>
    <property type="match status" value="1"/>
</dbReference>
<name>A0A7W8E7R5_9BACT</name>
<dbReference type="AlphaFoldDB" id="A0A7W8E7R5"/>
<gene>
    <name evidence="3" type="ORF">HDF15_000276</name>
</gene>
<dbReference type="Gene3D" id="3.40.50.1110">
    <property type="entry name" value="SGNH hydrolase"/>
    <property type="match status" value="1"/>
</dbReference>
<dbReference type="EC" id="3.1.2.-" evidence="3"/>
<comment type="caution">
    <text evidence="3">The sequence shown here is derived from an EMBL/GenBank/DDBJ whole genome shotgun (WGS) entry which is preliminary data.</text>
</comment>
<dbReference type="EMBL" id="JACHIO010000001">
    <property type="protein sequence ID" value="MBB5061951.1"/>
    <property type="molecule type" value="Genomic_DNA"/>
</dbReference>
<dbReference type="InterPro" id="IPR036514">
    <property type="entry name" value="SGNH_hydro_sf"/>
</dbReference>
<sequence>MLPILAVLCASLALSGCKSDTTKPETSQNTQQPVPPKPVTTAPVSDRPVIVCFGDSLTAGYGTDPGQSYPDYLQQRLDDAGFHYHVVNAGVSGNTTKDGLSRIARVIAQHPELVVVEFGGNDGLRGLQLEQTQQSLASIVEQLQASGTKVVLAGITLPPDYGPDYIAKFNAMYPALAKKYHVPLLPFLLQGVYGVPGDMQDDSTHATAKGNQQVAINVQHLIEPLLRR</sequence>
<accession>A0A7W8E7R5</accession>
<dbReference type="GO" id="GO:0004622">
    <property type="term" value="F:phosphatidylcholine lysophospholipase activity"/>
    <property type="evidence" value="ECO:0007669"/>
    <property type="project" value="UniProtKB-EC"/>
</dbReference>
<dbReference type="EC" id="3.1.1.5" evidence="3"/>
<evidence type="ECO:0000256" key="1">
    <source>
        <dbReference type="SAM" id="MobiDB-lite"/>
    </source>
</evidence>
<keyword evidence="3" id="KW-0378">Hydrolase</keyword>
<dbReference type="PANTHER" id="PTHR30383:SF24">
    <property type="entry name" value="THIOESTERASE 1_PROTEASE 1_LYSOPHOSPHOLIPASE L1"/>
    <property type="match status" value="1"/>
</dbReference>
<dbReference type="CDD" id="cd01822">
    <property type="entry name" value="Lysophospholipase_L1_like"/>
    <property type="match status" value="1"/>
</dbReference>
<organism evidence="3 4">
    <name type="scientific">Granulicella mallensis</name>
    <dbReference type="NCBI Taxonomy" id="940614"/>
    <lineage>
        <taxon>Bacteria</taxon>
        <taxon>Pseudomonadati</taxon>
        <taxon>Acidobacteriota</taxon>
        <taxon>Terriglobia</taxon>
        <taxon>Terriglobales</taxon>
        <taxon>Acidobacteriaceae</taxon>
        <taxon>Granulicella</taxon>
    </lineage>
</organism>
<proteinExistence type="predicted"/>